<dbReference type="InterPro" id="IPR008979">
    <property type="entry name" value="Galactose-bd-like_sf"/>
</dbReference>
<dbReference type="SMR" id="A2EMI0"/>
<dbReference type="InParanoid" id="A2EMI0"/>
<feature type="compositionally biased region" description="Basic residues" evidence="1">
    <location>
        <begin position="328"/>
        <end position="337"/>
    </location>
</feature>
<reference evidence="3" key="2">
    <citation type="journal article" date="2007" name="Science">
        <title>Draft genome sequence of the sexually transmitted pathogen Trichomonas vaginalis.</title>
        <authorList>
            <person name="Carlton J.M."/>
            <person name="Hirt R.P."/>
            <person name="Silva J.C."/>
            <person name="Delcher A.L."/>
            <person name="Schatz M."/>
            <person name="Zhao Q."/>
            <person name="Wortman J.R."/>
            <person name="Bidwell S.L."/>
            <person name="Alsmark U.C.M."/>
            <person name="Besteiro S."/>
            <person name="Sicheritz-Ponten T."/>
            <person name="Noel C.J."/>
            <person name="Dacks J.B."/>
            <person name="Foster P.G."/>
            <person name="Simillion C."/>
            <person name="Van de Peer Y."/>
            <person name="Miranda-Saavedra D."/>
            <person name="Barton G.J."/>
            <person name="Westrop G.D."/>
            <person name="Mueller S."/>
            <person name="Dessi D."/>
            <person name="Fiori P.L."/>
            <person name="Ren Q."/>
            <person name="Paulsen I."/>
            <person name="Zhang H."/>
            <person name="Bastida-Corcuera F.D."/>
            <person name="Simoes-Barbosa A."/>
            <person name="Brown M.T."/>
            <person name="Hayes R.D."/>
            <person name="Mukherjee M."/>
            <person name="Okumura C.Y."/>
            <person name="Schneider R."/>
            <person name="Smith A.J."/>
            <person name="Vanacova S."/>
            <person name="Villalvazo M."/>
            <person name="Haas B.J."/>
            <person name="Pertea M."/>
            <person name="Feldblyum T.V."/>
            <person name="Utterback T.R."/>
            <person name="Shu C.L."/>
            <person name="Osoegawa K."/>
            <person name="de Jong P.J."/>
            <person name="Hrdy I."/>
            <person name="Horvathova L."/>
            <person name="Zubacova Z."/>
            <person name="Dolezal P."/>
            <person name="Malik S.B."/>
            <person name="Logsdon J.M. Jr."/>
            <person name="Henze K."/>
            <person name="Gupta A."/>
            <person name="Wang C.C."/>
            <person name="Dunne R.L."/>
            <person name="Upcroft J.A."/>
            <person name="Upcroft P."/>
            <person name="White O."/>
            <person name="Salzberg S.L."/>
            <person name="Tang P."/>
            <person name="Chiu C.-H."/>
            <person name="Lee Y.-S."/>
            <person name="Embley T.M."/>
            <person name="Coombs G.H."/>
            <person name="Mottram J.C."/>
            <person name="Tachezy J."/>
            <person name="Fraser-Liggett C.M."/>
            <person name="Johnson P.J."/>
        </authorList>
    </citation>
    <scope>NUCLEOTIDE SEQUENCE [LARGE SCALE GENOMIC DNA]</scope>
    <source>
        <strain evidence="3">G3</strain>
    </source>
</reference>
<dbReference type="VEuPathDB" id="TrichDB:TVAGG3_0499290"/>
<accession>A2EMI0</accession>
<dbReference type="SUPFAM" id="SSF54695">
    <property type="entry name" value="POZ domain"/>
    <property type="match status" value="1"/>
</dbReference>
<proteinExistence type="predicted"/>
<dbReference type="CDD" id="cd18186">
    <property type="entry name" value="BTB_POZ_ZBTB_KLHL-like"/>
    <property type="match status" value="1"/>
</dbReference>
<dbReference type="AlphaFoldDB" id="A2EMI0"/>
<dbReference type="Pfam" id="PF00651">
    <property type="entry name" value="BTB"/>
    <property type="match status" value="1"/>
</dbReference>
<dbReference type="PANTHER" id="PTHR24410">
    <property type="entry name" value="HL07962P-RELATED"/>
    <property type="match status" value="1"/>
</dbReference>
<evidence type="ECO:0000313" key="4">
    <source>
        <dbReference type="Proteomes" id="UP000001542"/>
    </source>
</evidence>
<dbReference type="Gene3D" id="2.60.120.260">
    <property type="entry name" value="Galactose-binding domain-like"/>
    <property type="match status" value="1"/>
</dbReference>
<dbReference type="PANTHER" id="PTHR24410:SF23">
    <property type="entry name" value="BTB DOMAIN-CONTAINING PROTEIN-RELATED"/>
    <property type="match status" value="1"/>
</dbReference>
<feature type="region of interest" description="Disordered" evidence="1">
    <location>
        <begin position="326"/>
        <end position="347"/>
    </location>
</feature>
<dbReference type="InterPro" id="IPR000210">
    <property type="entry name" value="BTB/POZ_dom"/>
</dbReference>
<feature type="domain" description="BTB" evidence="2">
    <location>
        <begin position="13"/>
        <end position="77"/>
    </location>
</feature>
<dbReference type="SUPFAM" id="SSF49785">
    <property type="entry name" value="Galactose-binding domain-like"/>
    <property type="match status" value="1"/>
</dbReference>
<keyword evidence="4" id="KW-1185">Reference proteome</keyword>
<sequence length="515" mass="59716">METFRAKTPELPRDFTLIFKGEKYKVSKFMFSMHSLKFRELLPTFKTDFLEIPVQTTENVFREFLKAIHNEEYCITTDNIYDLYKIAKEWRIQSLIDQMDKFAQENNISKDKLNEKSREISPTLMTILAKNINKAITMSSFTNLPFDVISKILSLPEAKISDHQTYYDFIKLMLDIHGKKATELTKYIDLKLIPSSQLVELLENPNLDKEFIAPNLLTIAKYYVEETAKLEENYAQAEANAASLQNPDSALKKAVTRVKHLQDSLNECVEQQDSIEKDITEELTAIKMLLTELEKKVKLESQNQDEESSKAFAQIKDLCDRLEQLKHKDNKRSPQRRHSIDDTASTFDQRQAHLTPFNMGENPLDGILNSLVSRGVEIKVIGSSTDHNYPSILVRRDTNDYWMSSNKVDQFVRFDFAERQIKVSQYTLKTIKFGEDSCHMKSWILEGSNDDIEYSKIDERKTDELNGSNKIVTFKCTDDCPAYRYIKIRMTDANHRGDNTMALNSVEFFGIIIEE</sequence>
<organism evidence="3 4">
    <name type="scientific">Trichomonas vaginalis (strain ATCC PRA-98 / G3)</name>
    <dbReference type="NCBI Taxonomy" id="412133"/>
    <lineage>
        <taxon>Eukaryota</taxon>
        <taxon>Metamonada</taxon>
        <taxon>Parabasalia</taxon>
        <taxon>Trichomonadida</taxon>
        <taxon>Trichomonadidae</taxon>
        <taxon>Trichomonas</taxon>
    </lineage>
</organism>
<evidence type="ECO:0000259" key="2">
    <source>
        <dbReference type="PROSITE" id="PS50097"/>
    </source>
</evidence>
<gene>
    <name evidence="3" type="ORF">TVAG_067960</name>
</gene>
<protein>
    <recommendedName>
        <fullName evidence="2">BTB domain-containing protein</fullName>
    </recommendedName>
</protein>
<dbReference type="OrthoDB" id="19132at2759"/>
<dbReference type="KEGG" id="tva:4764011"/>
<dbReference type="InterPro" id="IPR011333">
    <property type="entry name" value="SKP1/BTB/POZ_sf"/>
</dbReference>
<evidence type="ECO:0000256" key="1">
    <source>
        <dbReference type="SAM" id="MobiDB-lite"/>
    </source>
</evidence>
<dbReference type="SMART" id="SM00225">
    <property type="entry name" value="BTB"/>
    <property type="match status" value="1"/>
</dbReference>
<evidence type="ECO:0000313" key="3">
    <source>
        <dbReference type="EMBL" id="EAY06136.1"/>
    </source>
</evidence>
<dbReference type="Gene3D" id="3.30.710.10">
    <property type="entry name" value="Potassium Channel Kv1.1, Chain A"/>
    <property type="match status" value="1"/>
</dbReference>
<dbReference type="Proteomes" id="UP000001542">
    <property type="component" value="Unassembled WGS sequence"/>
</dbReference>
<dbReference type="PROSITE" id="PS50097">
    <property type="entry name" value="BTB"/>
    <property type="match status" value="1"/>
</dbReference>
<dbReference type="InterPro" id="IPR051481">
    <property type="entry name" value="BTB-POZ/Galectin-3-binding"/>
</dbReference>
<dbReference type="VEuPathDB" id="TrichDB:TVAG_067960"/>
<dbReference type="EMBL" id="DS113431">
    <property type="protein sequence ID" value="EAY06136.1"/>
    <property type="molecule type" value="Genomic_DNA"/>
</dbReference>
<name>A2EMI0_TRIV3</name>
<dbReference type="RefSeq" id="XP_001318359.1">
    <property type="nucleotide sequence ID" value="XM_001318324.1"/>
</dbReference>
<reference evidence="3" key="1">
    <citation type="submission" date="2006-10" db="EMBL/GenBank/DDBJ databases">
        <authorList>
            <person name="Amadeo P."/>
            <person name="Zhao Q."/>
            <person name="Wortman J."/>
            <person name="Fraser-Liggett C."/>
            <person name="Carlton J."/>
        </authorList>
    </citation>
    <scope>NUCLEOTIDE SEQUENCE</scope>
    <source>
        <strain evidence="3">G3</strain>
    </source>
</reference>